<name>A0A023BCH9_GRENI</name>
<feature type="transmembrane region" description="Helical" evidence="2">
    <location>
        <begin position="374"/>
        <end position="395"/>
    </location>
</feature>
<feature type="region of interest" description="Disordered" evidence="1">
    <location>
        <begin position="127"/>
        <end position="192"/>
    </location>
</feature>
<feature type="transmembrane region" description="Helical" evidence="2">
    <location>
        <begin position="337"/>
        <end position="354"/>
    </location>
</feature>
<dbReference type="GO" id="GO:0005886">
    <property type="term" value="C:plasma membrane"/>
    <property type="evidence" value="ECO:0007669"/>
    <property type="project" value="TreeGrafter"/>
</dbReference>
<comment type="caution">
    <text evidence="4">The sequence shown here is derived from an EMBL/GenBank/DDBJ whole genome shotgun (WGS) entry which is preliminary data.</text>
</comment>
<dbReference type="PANTHER" id="PTHR13018:SF5">
    <property type="entry name" value="RE44586P"/>
    <property type="match status" value="1"/>
</dbReference>
<feature type="transmembrane region" description="Helical" evidence="2">
    <location>
        <begin position="487"/>
        <end position="515"/>
    </location>
</feature>
<dbReference type="EMBL" id="AFNH02000100">
    <property type="protein sequence ID" value="EZG83933.1"/>
    <property type="molecule type" value="Genomic_DNA"/>
</dbReference>
<keyword evidence="2" id="KW-1133">Transmembrane helix</keyword>
<gene>
    <name evidence="4" type="ORF">GNI_013520</name>
</gene>
<dbReference type="AlphaFoldDB" id="A0A023BCH9"/>
<keyword evidence="2 4" id="KW-0812">Transmembrane</keyword>
<feature type="compositionally biased region" description="Basic and acidic residues" evidence="1">
    <location>
        <begin position="149"/>
        <end position="183"/>
    </location>
</feature>
<dbReference type="GO" id="GO:0005227">
    <property type="term" value="F:calcium-activated cation channel activity"/>
    <property type="evidence" value="ECO:0007669"/>
    <property type="project" value="InterPro"/>
</dbReference>
<feature type="transmembrane region" description="Helical" evidence="2">
    <location>
        <begin position="252"/>
        <end position="279"/>
    </location>
</feature>
<feature type="transmembrane region" description="Helical" evidence="2">
    <location>
        <begin position="299"/>
        <end position="317"/>
    </location>
</feature>
<dbReference type="eggNOG" id="KOG1134">
    <property type="taxonomic scope" value="Eukaryota"/>
</dbReference>
<dbReference type="InterPro" id="IPR045122">
    <property type="entry name" value="Csc1-like"/>
</dbReference>
<feature type="transmembrane region" description="Helical" evidence="2">
    <location>
        <begin position="433"/>
        <end position="451"/>
    </location>
</feature>
<feature type="domain" description="CSC1/OSCA1-like 7TM region" evidence="3">
    <location>
        <begin position="253"/>
        <end position="512"/>
    </location>
</feature>
<evidence type="ECO:0000256" key="1">
    <source>
        <dbReference type="SAM" id="MobiDB-lite"/>
    </source>
</evidence>
<accession>A0A023BCH9</accession>
<dbReference type="RefSeq" id="XP_011128886.1">
    <property type="nucleotide sequence ID" value="XM_011130584.1"/>
</dbReference>
<evidence type="ECO:0000259" key="3">
    <source>
        <dbReference type="Pfam" id="PF02714"/>
    </source>
</evidence>
<dbReference type="GeneID" id="22910750"/>
<dbReference type="Pfam" id="PF02714">
    <property type="entry name" value="RSN1_7TM"/>
    <property type="match status" value="1"/>
</dbReference>
<keyword evidence="2" id="KW-0472">Membrane</keyword>
<reference evidence="4" key="1">
    <citation type="submission" date="2013-12" db="EMBL/GenBank/DDBJ databases">
        <authorList>
            <person name="Omoto C.K."/>
            <person name="Sibley D."/>
            <person name="Venepally P."/>
            <person name="Hadjithomas M."/>
            <person name="Karamycheva S."/>
            <person name="Brunk B."/>
            <person name="Roos D."/>
            <person name="Caler E."/>
            <person name="Lorenzi H."/>
        </authorList>
    </citation>
    <scope>NUCLEOTIDE SEQUENCE</scope>
</reference>
<sequence length="644" mass="72425">MVHVSSLPELPPPEKLRVHVGQMPFATMDSAVLSPADEPLKLRLGSMNLQELPEKKRKRLDGYFTELTKLEEDAKQKFHALEELLMEKPTQNVGTAFVCFTSMEATRFALTHDLAHPACPVFRALPPAPGVKSGGGDRNRGTSGGRGMGHGEDDRGEDDRKEDDRREDDRREDDRGRQPDDPGRQSADTDLSVAREKSVIKCTKCNKNLEVEHCHCGSVWNARWRVREAPPPEDIIWSNMHIRRSVRAYRIVIVNIGIFLLLFTLTSSTVGATVLLTVASNLEQIVEKASFFKVSVSGWLMPNFLYLINALLLPFLVSQGANASKFWRTSSRDRTVLYANVHYMVINSLVFPVLGTTSFQTLLLFFTNTSLGRVPTLLGTMTAGASGSFVLRYLLNTICINSSMQLMQLPMFSQQRVFLRLGKRANRWNFDYGFWYAFHLAVFAVCIVFSVDFPLVPLMGGVFFTAKFWVDKYNLTMKVWRTRSESAGVVASSAVSFIFYFVALFLFLMAGYYFAVAVSAKNAKSSVQDAVFNPDENIRNLTIGAAVLLVTSLLVLLMAAGEKAQRSILLTHASTFRKWVHKLRTKFARQLENWNITAPLRGVVQTVVEPVSPSRISILRKAYVHPFECGDRLELLRNTTKRDT</sequence>
<evidence type="ECO:0000256" key="2">
    <source>
        <dbReference type="SAM" id="Phobius"/>
    </source>
</evidence>
<proteinExistence type="predicted"/>
<dbReference type="VEuPathDB" id="CryptoDB:GNI_013520"/>
<dbReference type="Proteomes" id="UP000019763">
    <property type="component" value="Unassembled WGS sequence"/>
</dbReference>
<feature type="transmembrane region" description="Helical" evidence="2">
    <location>
        <begin position="541"/>
        <end position="560"/>
    </location>
</feature>
<protein>
    <submittedName>
        <fullName evidence="4">Transmembrane protein</fullName>
    </submittedName>
</protein>
<dbReference type="OrthoDB" id="365492at2759"/>
<keyword evidence="5" id="KW-1185">Reference proteome</keyword>
<evidence type="ECO:0000313" key="4">
    <source>
        <dbReference type="EMBL" id="EZG83933.1"/>
    </source>
</evidence>
<organism evidence="4 5">
    <name type="scientific">Gregarina niphandrodes</name>
    <name type="common">Septate eugregarine</name>
    <dbReference type="NCBI Taxonomy" id="110365"/>
    <lineage>
        <taxon>Eukaryota</taxon>
        <taxon>Sar</taxon>
        <taxon>Alveolata</taxon>
        <taxon>Apicomplexa</taxon>
        <taxon>Conoidasida</taxon>
        <taxon>Gregarinasina</taxon>
        <taxon>Eugregarinorida</taxon>
        <taxon>Gregarinidae</taxon>
        <taxon>Gregarina</taxon>
    </lineage>
</organism>
<dbReference type="InterPro" id="IPR003864">
    <property type="entry name" value="CSC1/OSCA1-like_7TM"/>
</dbReference>
<evidence type="ECO:0000313" key="5">
    <source>
        <dbReference type="Proteomes" id="UP000019763"/>
    </source>
</evidence>
<dbReference type="PANTHER" id="PTHR13018">
    <property type="entry name" value="PROBABLE MEMBRANE PROTEIN DUF221-RELATED"/>
    <property type="match status" value="1"/>
</dbReference>